<dbReference type="FunFam" id="3.10.129.10:FF:000022">
    <property type="entry name" value="Phenylacetic acid degradation protein"/>
    <property type="match status" value="1"/>
</dbReference>
<dbReference type="InterPro" id="IPR003736">
    <property type="entry name" value="PAAI_dom"/>
</dbReference>
<dbReference type="Pfam" id="PF03061">
    <property type="entry name" value="4HBT"/>
    <property type="match status" value="1"/>
</dbReference>
<dbReference type="InterPro" id="IPR052723">
    <property type="entry name" value="Acyl-CoA_thioesterase_PaaI"/>
</dbReference>
<feature type="domain" description="Thioesterase" evidence="3">
    <location>
        <begin position="69"/>
        <end position="143"/>
    </location>
</feature>
<dbReference type="EMBL" id="JACHJG010000001">
    <property type="protein sequence ID" value="MBB4884332.1"/>
    <property type="molecule type" value="Genomic_DNA"/>
</dbReference>
<dbReference type="NCBIfam" id="TIGR02286">
    <property type="entry name" value="PaaD"/>
    <property type="match status" value="1"/>
</dbReference>
<comment type="caution">
    <text evidence="4">The sequence shown here is derived from an EMBL/GenBank/DDBJ whole genome shotgun (WGS) entry which is preliminary data.</text>
</comment>
<dbReference type="InterPro" id="IPR029069">
    <property type="entry name" value="HotDog_dom_sf"/>
</dbReference>
<evidence type="ECO:0000313" key="4">
    <source>
        <dbReference type="EMBL" id="MBB4884332.1"/>
    </source>
</evidence>
<dbReference type="Proteomes" id="UP000556436">
    <property type="component" value="Unassembled WGS sequence"/>
</dbReference>
<protein>
    <submittedName>
        <fullName evidence="4">Acyl-CoA thioesterase</fullName>
        <ecNumber evidence="4">3.1.2.-</ecNumber>
    </submittedName>
</protein>
<dbReference type="PANTHER" id="PTHR42856">
    <property type="entry name" value="ACYL-COENZYME A THIOESTERASE PAAI"/>
    <property type="match status" value="1"/>
</dbReference>
<keyword evidence="5" id="KW-1185">Reference proteome</keyword>
<dbReference type="NCBIfam" id="TIGR00369">
    <property type="entry name" value="unchar_dom_1"/>
    <property type="match status" value="1"/>
</dbReference>
<sequence>MPLNGDALNGDALKGDAIDSDAATTARRCAEAMYRGDRTCQELGIVLDHVDQGRATAHMRVTDAMVNGHGIAHGGYLFLLADAAFAYACNTYDTVTVAQGAQVTFLRPAQVDDELTAQAVERSRFGRSGIYDVTVRNATGKVIAEFRGQSQALSGQSILP</sequence>
<name>A0A7W7L6L4_STRNE</name>
<proteinExistence type="inferred from homology"/>
<dbReference type="AlphaFoldDB" id="A0A7W7L6L4"/>
<accession>A0A7W7L6L4</accession>
<gene>
    <name evidence="4" type="ORF">FHS38_000341</name>
</gene>
<evidence type="ECO:0000256" key="2">
    <source>
        <dbReference type="ARBA" id="ARBA00022801"/>
    </source>
</evidence>
<organism evidence="4 5">
    <name type="scientific">Streptomyces netropsis</name>
    <name type="common">Streptoverticillium netropsis</name>
    <dbReference type="NCBI Taxonomy" id="55404"/>
    <lineage>
        <taxon>Bacteria</taxon>
        <taxon>Bacillati</taxon>
        <taxon>Actinomycetota</taxon>
        <taxon>Actinomycetes</taxon>
        <taxon>Kitasatosporales</taxon>
        <taxon>Streptomycetaceae</taxon>
        <taxon>Streptomyces</taxon>
    </lineage>
</organism>
<dbReference type="SUPFAM" id="SSF54637">
    <property type="entry name" value="Thioesterase/thiol ester dehydrase-isomerase"/>
    <property type="match status" value="1"/>
</dbReference>
<dbReference type="InterPro" id="IPR011973">
    <property type="entry name" value="PaaD"/>
</dbReference>
<evidence type="ECO:0000259" key="3">
    <source>
        <dbReference type="Pfam" id="PF03061"/>
    </source>
</evidence>
<dbReference type="EC" id="3.1.2.-" evidence="4"/>
<dbReference type="CDD" id="cd03443">
    <property type="entry name" value="PaaI_thioesterase"/>
    <property type="match status" value="1"/>
</dbReference>
<evidence type="ECO:0000313" key="5">
    <source>
        <dbReference type="Proteomes" id="UP000556436"/>
    </source>
</evidence>
<dbReference type="Gene3D" id="3.10.129.10">
    <property type="entry name" value="Hotdog Thioesterase"/>
    <property type="match status" value="1"/>
</dbReference>
<comment type="similarity">
    <text evidence="1">Belongs to the thioesterase PaaI family.</text>
</comment>
<evidence type="ECO:0000256" key="1">
    <source>
        <dbReference type="ARBA" id="ARBA00008324"/>
    </source>
</evidence>
<keyword evidence="2 4" id="KW-0378">Hydrolase</keyword>
<dbReference type="GO" id="GO:0016289">
    <property type="term" value="F:acyl-CoA hydrolase activity"/>
    <property type="evidence" value="ECO:0007669"/>
    <property type="project" value="UniProtKB-ARBA"/>
</dbReference>
<reference evidence="4 5" key="1">
    <citation type="submission" date="2020-08" db="EMBL/GenBank/DDBJ databases">
        <title>Genomic Encyclopedia of Type Strains, Phase III (KMG-III): the genomes of soil and plant-associated and newly described type strains.</title>
        <authorList>
            <person name="Whitman W."/>
        </authorList>
    </citation>
    <scope>NUCLEOTIDE SEQUENCE [LARGE SCALE GENOMIC DNA]</scope>
    <source>
        <strain evidence="4 5">CECT 3265</strain>
    </source>
</reference>
<dbReference type="InterPro" id="IPR006683">
    <property type="entry name" value="Thioestr_dom"/>
</dbReference>
<dbReference type="PANTHER" id="PTHR42856:SF1">
    <property type="entry name" value="ACYL-COENZYME A THIOESTERASE PAAI"/>
    <property type="match status" value="1"/>
</dbReference>